<feature type="region of interest" description="Disordered" evidence="4">
    <location>
        <begin position="169"/>
        <end position="219"/>
    </location>
</feature>
<dbReference type="RefSeq" id="XP_002505358.1">
    <property type="nucleotide sequence ID" value="XM_002505312.1"/>
</dbReference>
<dbReference type="InterPro" id="IPR013784">
    <property type="entry name" value="Carb-bd-like_fold"/>
</dbReference>
<feature type="region of interest" description="Disordered" evidence="4">
    <location>
        <begin position="979"/>
        <end position="999"/>
    </location>
</feature>
<gene>
    <name evidence="6" type="primary">AMY7</name>
    <name evidence="6" type="ORF">MICPUN_62796</name>
</gene>
<dbReference type="SMART" id="SM00642">
    <property type="entry name" value="Aamy"/>
    <property type="match status" value="1"/>
</dbReference>
<feature type="compositionally biased region" description="Low complexity" evidence="4">
    <location>
        <begin position="170"/>
        <end position="180"/>
    </location>
</feature>
<dbReference type="PROSITE" id="PS51166">
    <property type="entry name" value="CBM20"/>
    <property type="match status" value="1"/>
</dbReference>
<dbReference type="CAZy" id="GH13">
    <property type="family name" value="Glycoside Hydrolase Family 13"/>
</dbReference>
<dbReference type="Pfam" id="PF00128">
    <property type="entry name" value="Alpha-amylase"/>
    <property type="match status" value="1"/>
</dbReference>
<dbReference type="InterPro" id="IPR006047">
    <property type="entry name" value="GH13_cat_dom"/>
</dbReference>
<dbReference type="InterPro" id="IPR017853">
    <property type="entry name" value="GH"/>
</dbReference>
<organism evidence="6 7">
    <name type="scientific">Micromonas commoda (strain RCC299 / NOUM17 / CCMP2709)</name>
    <name type="common">Picoplanktonic green alga</name>
    <dbReference type="NCBI Taxonomy" id="296587"/>
    <lineage>
        <taxon>Eukaryota</taxon>
        <taxon>Viridiplantae</taxon>
        <taxon>Chlorophyta</taxon>
        <taxon>Mamiellophyceae</taxon>
        <taxon>Mamiellales</taxon>
        <taxon>Mamiellaceae</taxon>
        <taxon>Micromonas</taxon>
    </lineage>
</organism>
<dbReference type="SUPFAM" id="SSF49452">
    <property type="entry name" value="Starch-binding domain-like"/>
    <property type="match status" value="1"/>
</dbReference>
<dbReference type="OrthoDB" id="529758at2759"/>
<dbReference type="PANTHER" id="PTHR10357">
    <property type="entry name" value="ALPHA-AMYLASE FAMILY MEMBER"/>
    <property type="match status" value="1"/>
</dbReference>
<evidence type="ECO:0000259" key="5">
    <source>
        <dbReference type="PROSITE" id="PS51166"/>
    </source>
</evidence>
<accession>C1EEZ4</accession>
<dbReference type="AlphaFoldDB" id="C1EEZ4"/>
<dbReference type="CAZy" id="CBM20">
    <property type="family name" value="Carbohydrate-Binding Module Family 20"/>
</dbReference>
<reference evidence="6 7" key="1">
    <citation type="journal article" date="2009" name="Science">
        <title>Green evolution and dynamic adaptations revealed by genomes of the marine picoeukaryotes Micromonas.</title>
        <authorList>
            <person name="Worden A.Z."/>
            <person name="Lee J.H."/>
            <person name="Mock T."/>
            <person name="Rouze P."/>
            <person name="Simmons M.P."/>
            <person name="Aerts A.L."/>
            <person name="Allen A.E."/>
            <person name="Cuvelier M.L."/>
            <person name="Derelle E."/>
            <person name="Everett M.V."/>
            <person name="Foulon E."/>
            <person name="Grimwood J."/>
            <person name="Gundlach H."/>
            <person name="Henrissat B."/>
            <person name="Napoli C."/>
            <person name="McDonald S.M."/>
            <person name="Parker M.S."/>
            <person name="Rombauts S."/>
            <person name="Salamov A."/>
            <person name="Von Dassow P."/>
            <person name="Badger J.H."/>
            <person name="Coutinho P.M."/>
            <person name="Demir E."/>
            <person name="Dubchak I."/>
            <person name="Gentemann C."/>
            <person name="Eikrem W."/>
            <person name="Gready J.E."/>
            <person name="John U."/>
            <person name="Lanier W."/>
            <person name="Lindquist E.A."/>
            <person name="Lucas S."/>
            <person name="Mayer K.F."/>
            <person name="Moreau H."/>
            <person name="Not F."/>
            <person name="Otillar R."/>
            <person name="Panaud O."/>
            <person name="Pangilinan J."/>
            <person name="Paulsen I."/>
            <person name="Piegu B."/>
            <person name="Poliakov A."/>
            <person name="Robbens S."/>
            <person name="Schmutz J."/>
            <person name="Toulza E."/>
            <person name="Wyss T."/>
            <person name="Zelensky A."/>
            <person name="Zhou K."/>
            <person name="Armbrust E.V."/>
            <person name="Bhattacharya D."/>
            <person name="Goodenough U.W."/>
            <person name="Van de Peer Y."/>
            <person name="Grigoriev I.V."/>
        </authorList>
    </citation>
    <scope>NUCLEOTIDE SEQUENCE [LARGE SCALE GENOMIC DNA]</scope>
    <source>
        <strain evidence="7">RCC299 / NOUM17</strain>
    </source>
</reference>
<evidence type="ECO:0000256" key="2">
    <source>
        <dbReference type="ARBA" id="ARBA00022837"/>
    </source>
</evidence>
<feature type="compositionally biased region" description="Basic residues" evidence="4">
    <location>
        <begin position="181"/>
        <end position="191"/>
    </location>
</feature>
<sequence length="1013" mass="111528">MRAVRKAYSAVERLYCHLFGCPRVPGELSTLPARALPTDRAENDPQSPEHNTATMMTLAHAAIPKRVGAARAAGAPFLRGASRPTANKMTLGSRPRPLRALVIRADAEAEAAVAEADTKADALGNDEDMVAKVKARVLAKVAAKKAAKKKKLKEQGLLADDDDEEGDEFAPVAAVPGQAKPKAKKKKTRKYIKPDGTEVELEEEEEEEEDEPYVPPPPPPVAPNKCTFHIEIETNFGDHLCLTGGHPLLGDWSPVNGVPMDWVEGNKWKVTVPLPAHQLIQYKYVVRSGWAPDGETRWQGGPDGMISTGPEHSSVEIHDKPQWHSWGDGHPSVKAVPAAVEAFQKVKAPENWEQRTNVSELPKWAREAVFYQIFPLGYFGAPTVNDQKLPVNPRLKQIRQHYKHFRELGIDAVYFSPLFESGTHGYDTFDYFQIDRRLGDVELFKEIVKELHDIGIKVVLDGVFNHTGKQHFAFKDLREKGAHASEFGNWYHIGARKWDYEGWCSTDSIKGTGFSYDCWEGHPVLPRLNLDEPAVKHHIFDVARFWIKEVGIDGWRLDVAHEIHPDFWREFRRVCDDARPDGTCLLVGEMIHGNYNGWVGNDRLHSGTNYQMSHATWHSLNEHNYEYFYSALMREANLFKGLSLVNFLGNHDVPRIASNLTNPAHYTHAMVVLCLMKGIPCLYYGDEFGMEGRPEDGTDEHSGGDDAMRRPMLDCAKPATWPAVGQSRLALNKKLIAMRKNYPVFGSAGSQDIRDMWLNKDTREQFIVVRYTEDEVAALVFNCGDYHVDPWPEVVIPASAPMKVGDKMVDLLSPTGTSFVVHDGKKVYAGPCEPNSVKVLHWAKPKPKPKVPASQLGAAATTAGLPSHLRAAAAAGAYAPAMTVPGMAAPVDPTAPTTPQPGIGEYDPNASAAYGAMQDEMAGTLAALYGEQAAPAAAADPYAAMDAATDPYAAVPDAGAYDPYAAQDAAAAPMDAGEAYDPYAAAPPPPSSSYLDQWKNKRKNIFDDDAMNS</sequence>
<dbReference type="Proteomes" id="UP000002009">
    <property type="component" value="Chromosome 11"/>
</dbReference>
<dbReference type="GO" id="GO:0005975">
    <property type="term" value="P:carbohydrate metabolic process"/>
    <property type="evidence" value="ECO:0007669"/>
    <property type="project" value="InterPro"/>
</dbReference>
<evidence type="ECO:0000256" key="1">
    <source>
        <dbReference type="ARBA" id="ARBA00022801"/>
    </source>
</evidence>
<dbReference type="STRING" id="296587.C1EEZ4"/>
<dbReference type="CDD" id="cd05467">
    <property type="entry name" value="CBM20"/>
    <property type="match status" value="1"/>
</dbReference>
<proteinExistence type="predicted"/>
<dbReference type="Pfam" id="PF00686">
    <property type="entry name" value="CBM_20"/>
    <property type="match status" value="1"/>
</dbReference>
<feature type="compositionally biased region" description="Acidic residues" evidence="4">
    <location>
        <begin position="197"/>
        <end position="212"/>
    </location>
</feature>
<keyword evidence="1 6" id="KW-0378">Hydrolase</keyword>
<keyword evidence="7" id="KW-1185">Reference proteome</keyword>
<dbReference type="GO" id="GO:2001070">
    <property type="term" value="F:starch binding"/>
    <property type="evidence" value="ECO:0007669"/>
    <property type="project" value="InterPro"/>
</dbReference>
<dbReference type="InParanoid" id="C1EEZ4"/>
<dbReference type="SUPFAM" id="SSF51445">
    <property type="entry name" value="(Trans)glycosidases"/>
    <property type="match status" value="1"/>
</dbReference>
<keyword evidence="2" id="KW-0106">Calcium</keyword>
<keyword evidence="3" id="KW-0326">Glycosidase</keyword>
<name>C1EEZ4_MICCC</name>
<dbReference type="Gene3D" id="2.60.40.10">
    <property type="entry name" value="Immunoglobulins"/>
    <property type="match status" value="1"/>
</dbReference>
<evidence type="ECO:0000256" key="3">
    <source>
        <dbReference type="ARBA" id="ARBA00023295"/>
    </source>
</evidence>
<feature type="domain" description="CBM20" evidence="5">
    <location>
        <begin position="218"/>
        <end position="325"/>
    </location>
</feature>
<dbReference type="GO" id="GO:0016798">
    <property type="term" value="F:hydrolase activity, acting on glycosyl bonds"/>
    <property type="evidence" value="ECO:0007669"/>
    <property type="project" value="UniProtKB-KW"/>
</dbReference>
<evidence type="ECO:0000313" key="7">
    <source>
        <dbReference type="Proteomes" id="UP000002009"/>
    </source>
</evidence>
<dbReference type="KEGG" id="mis:MICPUN_62796"/>
<dbReference type="SMART" id="SM01065">
    <property type="entry name" value="CBM_2"/>
    <property type="match status" value="1"/>
</dbReference>
<dbReference type="Gene3D" id="3.20.20.80">
    <property type="entry name" value="Glycosidases"/>
    <property type="match status" value="1"/>
</dbReference>
<protein>
    <submittedName>
        <fullName evidence="6">Glycoside hydrolase family 13 protein</fullName>
    </submittedName>
</protein>
<evidence type="ECO:0000256" key="4">
    <source>
        <dbReference type="SAM" id="MobiDB-lite"/>
    </source>
</evidence>
<dbReference type="EMBL" id="CP001330">
    <property type="protein sequence ID" value="ACO66616.1"/>
    <property type="molecule type" value="Genomic_DNA"/>
</dbReference>
<dbReference type="InterPro" id="IPR002044">
    <property type="entry name" value="CBM20"/>
</dbReference>
<dbReference type="eggNOG" id="KOG0471">
    <property type="taxonomic scope" value="Eukaryota"/>
</dbReference>
<dbReference type="GeneID" id="8247779"/>
<evidence type="ECO:0000313" key="6">
    <source>
        <dbReference type="EMBL" id="ACO66616.1"/>
    </source>
</evidence>
<dbReference type="InterPro" id="IPR013783">
    <property type="entry name" value="Ig-like_fold"/>
</dbReference>
<dbReference type="PANTHER" id="PTHR10357:SF210">
    <property type="entry name" value="MALTODEXTRIN GLUCOSIDASE"/>
    <property type="match status" value="1"/>
</dbReference>